<dbReference type="GO" id="GO:0005524">
    <property type="term" value="F:ATP binding"/>
    <property type="evidence" value="ECO:0007669"/>
    <property type="project" value="UniProtKB-KW"/>
</dbReference>
<dbReference type="PROSITE" id="PS00211">
    <property type="entry name" value="ABC_TRANSPORTER_1"/>
    <property type="match status" value="1"/>
</dbReference>
<evidence type="ECO:0000256" key="3">
    <source>
        <dbReference type="ARBA" id="ARBA00022840"/>
    </source>
</evidence>
<dbReference type="PROSITE" id="PS50893">
    <property type="entry name" value="ABC_TRANSPORTER_2"/>
    <property type="match status" value="1"/>
</dbReference>
<keyword evidence="3 8" id="KW-0067">ATP-binding</keyword>
<accession>A0A7J3VUE1</accession>
<protein>
    <recommendedName>
        <fullName evidence="6">Probable branched-chain amino acid transport ATP-binding protein LivG</fullName>
    </recommendedName>
</protein>
<keyword evidence="2" id="KW-0547">Nucleotide-binding</keyword>
<comment type="function">
    <text evidence="5">Probable component of a branched-chain amino-acid transport system.</text>
</comment>
<evidence type="ECO:0000259" key="7">
    <source>
        <dbReference type="PROSITE" id="PS50893"/>
    </source>
</evidence>
<reference evidence="8" key="1">
    <citation type="journal article" date="2020" name="mSystems">
        <title>Genome- and Community-Level Interaction Insights into Carbon Utilization and Element Cycling Functions of Hydrothermarchaeota in Hydrothermal Sediment.</title>
        <authorList>
            <person name="Zhou Z."/>
            <person name="Liu Y."/>
            <person name="Xu W."/>
            <person name="Pan J."/>
            <person name="Luo Z.H."/>
            <person name="Li M."/>
        </authorList>
    </citation>
    <scope>NUCLEOTIDE SEQUENCE [LARGE SCALE GENOMIC DNA]</scope>
    <source>
        <strain evidence="8">SpSt-1074</strain>
    </source>
</reference>
<evidence type="ECO:0000256" key="4">
    <source>
        <dbReference type="ARBA" id="ARBA00022970"/>
    </source>
</evidence>
<dbReference type="EMBL" id="DRXH01000163">
    <property type="protein sequence ID" value="HHM44578.1"/>
    <property type="molecule type" value="Genomic_DNA"/>
</dbReference>
<dbReference type="SUPFAM" id="SSF52540">
    <property type="entry name" value="P-loop containing nucleoside triphosphate hydrolases"/>
    <property type="match status" value="1"/>
</dbReference>
<keyword evidence="4" id="KW-0029">Amino-acid transport</keyword>
<gene>
    <name evidence="8" type="ORF">ENM31_04705</name>
</gene>
<evidence type="ECO:0000256" key="1">
    <source>
        <dbReference type="ARBA" id="ARBA00022448"/>
    </source>
</evidence>
<dbReference type="InterPro" id="IPR027417">
    <property type="entry name" value="P-loop_NTPase"/>
</dbReference>
<dbReference type="InterPro" id="IPR032823">
    <property type="entry name" value="BCA_ABC_TP_C"/>
</dbReference>
<proteinExistence type="predicted"/>
<evidence type="ECO:0000256" key="6">
    <source>
        <dbReference type="ARBA" id="ARBA00072811"/>
    </source>
</evidence>
<dbReference type="PANTHER" id="PTHR45772">
    <property type="entry name" value="CONSERVED COMPONENT OF ABC TRANSPORTER FOR NATURAL AMINO ACIDS-RELATED"/>
    <property type="match status" value="1"/>
</dbReference>
<evidence type="ECO:0000313" key="8">
    <source>
        <dbReference type="EMBL" id="HHM44578.1"/>
    </source>
</evidence>
<dbReference type="Gene3D" id="3.40.50.300">
    <property type="entry name" value="P-loop containing nucleotide triphosphate hydrolases"/>
    <property type="match status" value="1"/>
</dbReference>
<dbReference type="InterPro" id="IPR003439">
    <property type="entry name" value="ABC_transporter-like_ATP-bd"/>
</dbReference>
<dbReference type="Pfam" id="PF12399">
    <property type="entry name" value="BCA_ABC_TP_C"/>
    <property type="match status" value="1"/>
</dbReference>
<dbReference type="AlphaFoldDB" id="A0A7J3VUE1"/>
<dbReference type="InterPro" id="IPR003593">
    <property type="entry name" value="AAA+_ATPase"/>
</dbReference>
<evidence type="ECO:0000256" key="5">
    <source>
        <dbReference type="ARBA" id="ARBA00056071"/>
    </source>
</evidence>
<sequence>MFISRMLNPDPAMSLLKLTNISKSFGGIKALNDISFEVEENQITGLIGPNGSGKTVTFDIITGFTKPDSGSVLLKGREITGMKPHKIARLGLARSFQLVKLFPNMRVHDILAFGGQTKDLIKQLSVFSLRKEAEEVEKNIEEVSRFLGISQLLDERAVNLSYGQQKLVEIATLLVMRPEPKLLLLDEPAAGLAEHEIKSIKSVMVRLKGMGKTFVVIEHNMFFIMDICDKIIVLNYGVKIAEGKPEEVRKKAEVVEAYLGSEHSA</sequence>
<comment type="caution">
    <text evidence="8">The sequence shown here is derived from an EMBL/GenBank/DDBJ whole genome shotgun (WGS) entry which is preliminary data.</text>
</comment>
<dbReference type="InterPro" id="IPR051120">
    <property type="entry name" value="ABC_AA/LPS_Transport"/>
</dbReference>
<dbReference type="FunFam" id="3.40.50.300:FF:000421">
    <property type="entry name" value="Branched-chain amino acid ABC transporter ATP-binding protein"/>
    <property type="match status" value="1"/>
</dbReference>
<name>A0A7J3VUE1_CALS0</name>
<dbReference type="InterPro" id="IPR017871">
    <property type="entry name" value="ABC_transporter-like_CS"/>
</dbReference>
<dbReference type="GO" id="GO:0005886">
    <property type="term" value="C:plasma membrane"/>
    <property type="evidence" value="ECO:0007669"/>
    <property type="project" value="TreeGrafter"/>
</dbReference>
<dbReference type="CDD" id="cd03219">
    <property type="entry name" value="ABC_Mj1267_LivG_branched"/>
    <property type="match status" value="1"/>
</dbReference>
<dbReference type="GO" id="GO:0006865">
    <property type="term" value="P:amino acid transport"/>
    <property type="evidence" value="ECO:0007669"/>
    <property type="project" value="UniProtKB-KW"/>
</dbReference>
<feature type="domain" description="ABC transporter" evidence="7">
    <location>
        <begin position="16"/>
        <end position="261"/>
    </location>
</feature>
<dbReference type="SMART" id="SM00382">
    <property type="entry name" value="AAA"/>
    <property type="match status" value="1"/>
</dbReference>
<dbReference type="Pfam" id="PF00005">
    <property type="entry name" value="ABC_tran"/>
    <property type="match status" value="1"/>
</dbReference>
<keyword evidence="1" id="KW-0813">Transport</keyword>
<dbReference type="GO" id="GO:0016887">
    <property type="term" value="F:ATP hydrolysis activity"/>
    <property type="evidence" value="ECO:0007669"/>
    <property type="project" value="InterPro"/>
</dbReference>
<evidence type="ECO:0000256" key="2">
    <source>
        <dbReference type="ARBA" id="ARBA00022741"/>
    </source>
</evidence>
<organism evidence="8">
    <name type="scientific">Caldiarchaeum subterraneum</name>
    <dbReference type="NCBI Taxonomy" id="311458"/>
    <lineage>
        <taxon>Archaea</taxon>
        <taxon>Nitrososphaerota</taxon>
        <taxon>Candidatus Caldarchaeales</taxon>
        <taxon>Candidatus Caldarchaeaceae</taxon>
        <taxon>Candidatus Caldarchaeum</taxon>
    </lineage>
</organism>